<reference evidence="1" key="2">
    <citation type="journal article" date="2015" name="Fish Shellfish Immunol.">
        <title>Early steps in the European eel (Anguilla anguilla)-Vibrio vulnificus interaction in the gills: Role of the RtxA13 toxin.</title>
        <authorList>
            <person name="Callol A."/>
            <person name="Pajuelo D."/>
            <person name="Ebbesson L."/>
            <person name="Teles M."/>
            <person name="MacKenzie S."/>
            <person name="Amaro C."/>
        </authorList>
    </citation>
    <scope>NUCLEOTIDE SEQUENCE</scope>
</reference>
<evidence type="ECO:0000313" key="1">
    <source>
        <dbReference type="EMBL" id="JAH34104.1"/>
    </source>
</evidence>
<organism evidence="1">
    <name type="scientific">Anguilla anguilla</name>
    <name type="common">European freshwater eel</name>
    <name type="synonym">Muraena anguilla</name>
    <dbReference type="NCBI Taxonomy" id="7936"/>
    <lineage>
        <taxon>Eukaryota</taxon>
        <taxon>Metazoa</taxon>
        <taxon>Chordata</taxon>
        <taxon>Craniata</taxon>
        <taxon>Vertebrata</taxon>
        <taxon>Euteleostomi</taxon>
        <taxon>Actinopterygii</taxon>
        <taxon>Neopterygii</taxon>
        <taxon>Teleostei</taxon>
        <taxon>Anguilliformes</taxon>
        <taxon>Anguillidae</taxon>
        <taxon>Anguilla</taxon>
    </lineage>
</organism>
<sequence>MAVSYSGIGTVTRPVPYSLYHTAAHHHAGTSSGTGHIERETVS</sequence>
<reference evidence="1" key="1">
    <citation type="submission" date="2014-11" db="EMBL/GenBank/DDBJ databases">
        <authorList>
            <person name="Amaro Gonzalez C."/>
        </authorList>
    </citation>
    <scope>NUCLEOTIDE SEQUENCE</scope>
</reference>
<dbReference type="EMBL" id="GBXM01074473">
    <property type="protein sequence ID" value="JAH34104.1"/>
    <property type="molecule type" value="Transcribed_RNA"/>
</dbReference>
<name>A0A0E9RXZ8_ANGAN</name>
<proteinExistence type="predicted"/>
<accession>A0A0E9RXZ8</accession>
<protein>
    <submittedName>
        <fullName evidence="1">Uncharacterized protein</fullName>
    </submittedName>
</protein>
<dbReference type="AlphaFoldDB" id="A0A0E9RXZ8"/>